<reference evidence="2" key="1">
    <citation type="journal article" date="2022" name="Int. J. Mol. Sci.">
        <title>Draft Genome of Tanacetum Coccineum: Genomic Comparison of Closely Related Tanacetum-Family Plants.</title>
        <authorList>
            <person name="Yamashiro T."/>
            <person name="Shiraishi A."/>
            <person name="Nakayama K."/>
            <person name="Satake H."/>
        </authorList>
    </citation>
    <scope>NUCLEOTIDE SEQUENCE</scope>
</reference>
<feature type="compositionally biased region" description="Acidic residues" evidence="1">
    <location>
        <begin position="160"/>
        <end position="180"/>
    </location>
</feature>
<dbReference type="EMBL" id="BQNB010019397">
    <property type="protein sequence ID" value="GJT84869.1"/>
    <property type="molecule type" value="Genomic_DNA"/>
</dbReference>
<name>A0ABQ5HBQ4_9ASTR</name>
<feature type="compositionally biased region" description="Polar residues" evidence="1">
    <location>
        <begin position="148"/>
        <end position="159"/>
    </location>
</feature>
<gene>
    <name evidence="2" type="ORF">Tco_1066586</name>
</gene>
<dbReference type="Proteomes" id="UP001151760">
    <property type="component" value="Unassembled WGS sequence"/>
</dbReference>
<organism evidence="2 3">
    <name type="scientific">Tanacetum coccineum</name>
    <dbReference type="NCBI Taxonomy" id="301880"/>
    <lineage>
        <taxon>Eukaryota</taxon>
        <taxon>Viridiplantae</taxon>
        <taxon>Streptophyta</taxon>
        <taxon>Embryophyta</taxon>
        <taxon>Tracheophyta</taxon>
        <taxon>Spermatophyta</taxon>
        <taxon>Magnoliopsida</taxon>
        <taxon>eudicotyledons</taxon>
        <taxon>Gunneridae</taxon>
        <taxon>Pentapetalae</taxon>
        <taxon>asterids</taxon>
        <taxon>campanulids</taxon>
        <taxon>Asterales</taxon>
        <taxon>Asteraceae</taxon>
        <taxon>Asteroideae</taxon>
        <taxon>Anthemideae</taxon>
        <taxon>Anthemidinae</taxon>
        <taxon>Tanacetum</taxon>
    </lineage>
</organism>
<sequence>MRRTTLHANKPQWAAATVAAVRPAKDITTPLCLGINLPPRLNRSVSRIKSSSRHEVTIPNLVFRCSEFGGVTIAASSSVPWIYMAQFWHTLKEDGSKYQLRFMLDKKELHFFTLYDFSDKSFHLPQATANNHKCTSCTPPSFSDMDPITTSNSTTSGNQEQDEDFDFGPDSYASDDEEIPEASNTRHYGETIIFNDDDNKERTSRWVNKSVKKFNPYARYGVEHWKNPHAKIFYIRKQKEPGKPKEEIYSNSKIVQVIKTILTRTIVRTIYLLIMKSQDTGLCNTELLWSLSVFIRSSVIWKECMTSNLELKSYQQKLAHWHHEYLS</sequence>
<evidence type="ECO:0000313" key="2">
    <source>
        <dbReference type="EMBL" id="GJT84869.1"/>
    </source>
</evidence>
<evidence type="ECO:0000256" key="1">
    <source>
        <dbReference type="SAM" id="MobiDB-lite"/>
    </source>
</evidence>
<reference evidence="2" key="2">
    <citation type="submission" date="2022-01" db="EMBL/GenBank/DDBJ databases">
        <authorList>
            <person name="Yamashiro T."/>
            <person name="Shiraishi A."/>
            <person name="Satake H."/>
            <person name="Nakayama K."/>
        </authorList>
    </citation>
    <scope>NUCLEOTIDE SEQUENCE</scope>
</reference>
<feature type="region of interest" description="Disordered" evidence="1">
    <location>
        <begin position="145"/>
        <end position="181"/>
    </location>
</feature>
<protein>
    <submittedName>
        <fullName evidence="2">Uncharacterized protein</fullName>
    </submittedName>
</protein>
<accession>A0ABQ5HBQ4</accession>
<evidence type="ECO:0000313" key="3">
    <source>
        <dbReference type="Proteomes" id="UP001151760"/>
    </source>
</evidence>
<proteinExistence type="predicted"/>
<comment type="caution">
    <text evidence="2">The sequence shown here is derived from an EMBL/GenBank/DDBJ whole genome shotgun (WGS) entry which is preliminary data.</text>
</comment>
<keyword evidence="3" id="KW-1185">Reference proteome</keyword>